<dbReference type="Proteomes" id="UP000053989">
    <property type="component" value="Unassembled WGS sequence"/>
</dbReference>
<accession>A0A0C3D1J3</accession>
<protein>
    <submittedName>
        <fullName evidence="1">Uncharacterized protein</fullName>
    </submittedName>
</protein>
<dbReference type="HOGENOM" id="CLU_117787_1_0_1"/>
<dbReference type="InParanoid" id="A0A0C3D1J3"/>
<keyword evidence="2" id="KW-1185">Reference proteome</keyword>
<reference evidence="2" key="2">
    <citation type="submission" date="2015-01" db="EMBL/GenBank/DDBJ databases">
        <title>Evolutionary Origins and Diversification of the Mycorrhizal Mutualists.</title>
        <authorList>
            <consortium name="DOE Joint Genome Institute"/>
            <consortium name="Mycorrhizal Genomics Consortium"/>
            <person name="Kohler A."/>
            <person name="Kuo A."/>
            <person name="Nagy L.G."/>
            <person name="Floudas D."/>
            <person name="Copeland A."/>
            <person name="Barry K.W."/>
            <person name="Cichocki N."/>
            <person name="Veneault-Fourrey C."/>
            <person name="LaButti K."/>
            <person name="Lindquist E.A."/>
            <person name="Lipzen A."/>
            <person name="Lundell T."/>
            <person name="Morin E."/>
            <person name="Murat C."/>
            <person name="Riley R."/>
            <person name="Ohm R."/>
            <person name="Sun H."/>
            <person name="Tunlid A."/>
            <person name="Henrissat B."/>
            <person name="Grigoriev I.V."/>
            <person name="Hibbett D.S."/>
            <person name="Martin F."/>
        </authorList>
    </citation>
    <scope>NUCLEOTIDE SEQUENCE [LARGE SCALE GENOMIC DNA]</scope>
    <source>
        <strain evidence="2">Foug A</strain>
    </source>
</reference>
<dbReference type="AlphaFoldDB" id="A0A0C3D1J3"/>
<proteinExistence type="predicted"/>
<reference evidence="1 2" key="1">
    <citation type="submission" date="2014-04" db="EMBL/GenBank/DDBJ databases">
        <authorList>
            <consortium name="DOE Joint Genome Institute"/>
            <person name="Kuo A."/>
            <person name="Kohler A."/>
            <person name="Nagy L.G."/>
            <person name="Floudas D."/>
            <person name="Copeland A."/>
            <person name="Barry K.W."/>
            <person name="Cichocki N."/>
            <person name="Veneault-Fourrey C."/>
            <person name="LaButti K."/>
            <person name="Lindquist E.A."/>
            <person name="Lipzen A."/>
            <person name="Lundell T."/>
            <person name="Morin E."/>
            <person name="Murat C."/>
            <person name="Sun H."/>
            <person name="Tunlid A."/>
            <person name="Henrissat B."/>
            <person name="Grigoriev I.V."/>
            <person name="Hibbett D.S."/>
            <person name="Martin F."/>
            <person name="Nordberg H.P."/>
            <person name="Cantor M.N."/>
            <person name="Hua S.X."/>
        </authorList>
    </citation>
    <scope>NUCLEOTIDE SEQUENCE [LARGE SCALE GENOMIC DNA]</scope>
    <source>
        <strain evidence="1 2">Foug A</strain>
    </source>
</reference>
<sequence length="201" mass="22712">MITGPPPRVRAVSHLQHPDSYHWKTALGRLPIRNCIAFVTPRFQAPLANIFLLTLFRSKIIQSIDFSSSFPRALERDSELGAHTDIMHFSFDRSSPPITSMTCDKYVWWNANTRPYGHDIPFLCPACASVRPWGRTVKKEGSWIIQCSNPDCGLNADKSRFRPRATVSGEKSGDVTFITPTNKRTSGWFSFRVVDLKATLV</sequence>
<evidence type="ECO:0000313" key="1">
    <source>
        <dbReference type="EMBL" id="KIM50284.1"/>
    </source>
</evidence>
<evidence type="ECO:0000313" key="2">
    <source>
        <dbReference type="Proteomes" id="UP000053989"/>
    </source>
</evidence>
<organism evidence="1 2">
    <name type="scientific">Scleroderma citrinum Foug A</name>
    <dbReference type="NCBI Taxonomy" id="1036808"/>
    <lineage>
        <taxon>Eukaryota</taxon>
        <taxon>Fungi</taxon>
        <taxon>Dikarya</taxon>
        <taxon>Basidiomycota</taxon>
        <taxon>Agaricomycotina</taxon>
        <taxon>Agaricomycetes</taxon>
        <taxon>Agaricomycetidae</taxon>
        <taxon>Boletales</taxon>
        <taxon>Sclerodermatineae</taxon>
        <taxon>Sclerodermataceae</taxon>
        <taxon>Scleroderma</taxon>
    </lineage>
</organism>
<name>A0A0C3D1J3_9AGAM</name>
<dbReference type="EMBL" id="KN822534">
    <property type="protein sequence ID" value="KIM50284.1"/>
    <property type="molecule type" value="Genomic_DNA"/>
</dbReference>
<dbReference type="OrthoDB" id="2691791at2759"/>
<dbReference type="STRING" id="1036808.A0A0C3D1J3"/>
<gene>
    <name evidence="1" type="ORF">SCLCIDRAFT_922017</name>
</gene>